<evidence type="ECO:0000313" key="1">
    <source>
        <dbReference type="EMBL" id="OJA13513.1"/>
    </source>
</evidence>
<dbReference type="EMBL" id="LVVM01004126">
    <property type="protein sequence ID" value="OJA13513.1"/>
    <property type="molecule type" value="Genomic_DNA"/>
</dbReference>
<dbReference type="AlphaFoldDB" id="A0A1J8QIT3"/>
<keyword evidence="2" id="KW-1185">Reference proteome</keyword>
<name>A0A1J8QIT3_9AGAM</name>
<sequence>MSISITTRGNSDYILQKDPSLYFTTKFVVWLKEQVRVIDLEWLDLITAARRSTWQLSCAPYRTATVARHLKSSLSSN</sequence>
<evidence type="ECO:0000313" key="2">
    <source>
        <dbReference type="Proteomes" id="UP000183567"/>
    </source>
</evidence>
<proteinExistence type="predicted"/>
<organism evidence="1 2">
    <name type="scientific">Rhizopogon vesiculosus</name>
    <dbReference type="NCBI Taxonomy" id="180088"/>
    <lineage>
        <taxon>Eukaryota</taxon>
        <taxon>Fungi</taxon>
        <taxon>Dikarya</taxon>
        <taxon>Basidiomycota</taxon>
        <taxon>Agaricomycotina</taxon>
        <taxon>Agaricomycetes</taxon>
        <taxon>Agaricomycetidae</taxon>
        <taxon>Boletales</taxon>
        <taxon>Suillineae</taxon>
        <taxon>Rhizopogonaceae</taxon>
        <taxon>Rhizopogon</taxon>
    </lineage>
</organism>
<protein>
    <submittedName>
        <fullName evidence="1">Uncharacterized protein</fullName>
    </submittedName>
</protein>
<dbReference type="Proteomes" id="UP000183567">
    <property type="component" value="Unassembled WGS sequence"/>
</dbReference>
<reference evidence="1 2" key="1">
    <citation type="submission" date="2016-03" db="EMBL/GenBank/DDBJ databases">
        <title>Comparative genomics of the ectomycorrhizal sister species Rhizopogon vinicolor and Rhizopogon vesiculosus (Basidiomycota: Boletales) reveals a divergence of the mating type B locus.</title>
        <authorList>
            <person name="Mujic A.B."/>
            <person name="Kuo A."/>
            <person name="Tritt A."/>
            <person name="Lipzen A."/>
            <person name="Chen C."/>
            <person name="Johnson J."/>
            <person name="Sharma A."/>
            <person name="Barry K."/>
            <person name="Grigoriev I.V."/>
            <person name="Spatafora J.W."/>
        </authorList>
    </citation>
    <scope>NUCLEOTIDE SEQUENCE [LARGE SCALE GENOMIC DNA]</scope>
    <source>
        <strain evidence="1 2">AM-OR11-056</strain>
    </source>
</reference>
<gene>
    <name evidence="1" type="ORF">AZE42_08780</name>
</gene>
<dbReference type="OrthoDB" id="2986975at2759"/>
<accession>A0A1J8QIT3</accession>
<comment type="caution">
    <text evidence="1">The sequence shown here is derived from an EMBL/GenBank/DDBJ whole genome shotgun (WGS) entry which is preliminary data.</text>
</comment>